<feature type="chain" id="PRO_5002683408" description="Lcl C-terminal domain-containing protein" evidence="1">
    <location>
        <begin position="18"/>
        <end position="163"/>
    </location>
</feature>
<dbReference type="OrthoDB" id="9793251at2"/>
<protein>
    <recommendedName>
        <fullName evidence="2">Lcl C-terminal domain-containing protein</fullName>
    </recommendedName>
</protein>
<evidence type="ECO:0000313" key="4">
    <source>
        <dbReference type="Proteomes" id="UP000006695"/>
    </source>
</evidence>
<name>A5G8H4_GEOUR</name>
<proteinExistence type="predicted"/>
<dbReference type="KEGG" id="gur:Gura_3946"/>
<keyword evidence="1" id="KW-0732">Signal</keyword>
<dbReference type="Pfam" id="PF07603">
    <property type="entry name" value="Lcl_C"/>
    <property type="match status" value="1"/>
</dbReference>
<evidence type="ECO:0000313" key="3">
    <source>
        <dbReference type="EMBL" id="ABQ28092.1"/>
    </source>
</evidence>
<feature type="signal peptide" evidence="1">
    <location>
        <begin position="1"/>
        <end position="17"/>
    </location>
</feature>
<dbReference type="RefSeq" id="WP_011940729.1">
    <property type="nucleotide sequence ID" value="NC_009483.1"/>
</dbReference>
<dbReference type="PROSITE" id="PS51257">
    <property type="entry name" value="PROKAR_LIPOPROTEIN"/>
    <property type="match status" value="1"/>
</dbReference>
<dbReference type="EMBL" id="CP000698">
    <property type="protein sequence ID" value="ABQ28092.1"/>
    <property type="molecule type" value="Genomic_DNA"/>
</dbReference>
<dbReference type="HOGENOM" id="CLU_1649385_0_0_7"/>
<feature type="domain" description="Lcl C-terminal" evidence="2">
    <location>
        <begin position="28"/>
        <end position="157"/>
    </location>
</feature>
<dbReference type="InterPro" id="IPR011460">
    <property type="entry name" value="Lcl_C"/>
</dbReference>
<dbReference type="Proteomes" id="UP000006695">
    <property type="component" value="Chromosome"/>
</dbReference>
<accession>A5G8H4</accession>
<evidence type="ECO:0000256" key="1">
    <source>
        <dbReference type="SAM" id="SignalP"/>
    </source>
</evidence>
<evidence type="ECO:0000259" key="2">
    <source>
        <dbReference type="Pfam" id="PF07603"/>
    </source>
</evidence>
<dbReference type="AlphaFoldDB" id="A5G8H4"/>
<organism evidence="3 4">
    <name type="scientific">Geotalea uraniireducens (strain Rf4)</name>
    <name type="common">Geobacter uraniireducens</name>
    <dbReference type="NCBI Taxonomy" id="351605"/>
    <lineage>
        <taxon>Bacteria</taxon>
        <taxon>Pseudomonadati</taxon>
        <taxon>Thermodesulfobacteriota</taxon>
        <taxon>Desulfuromonadia</taxon>
        <taxon>Geobacterales</taxon>
        <taxon>Geobacteraceae</taxon>
        <taxon>Geotalea</taxon>
    </lineage>
</organism>
<keyword evidence="4" id="KW-1185">Reference proteome</keyword>
<reference evidence="3 4" key="1">
    <citation type="submission" date="2007-05" db="EMBL/GenBank/DDBJ databases">
        <title>Complete sequence of Geobacter uraniireducens Rf4.</title>
        <authorList>
            <consortium name="US DOE Joint Genome Institute"/>
            <person name="Copeland A."/>
            <person name="Lucas S."/>
            <person name="Lapidus A."/>
            <person name="Barry K."/>
            <person name="Detter J.C."/>
            <person name="Glavina del Rio T."/>
            <person name="Hammon N."/>
            <person name="Israni S."/>
            <person name="Dalin E."/>
            <person name="Tice H."/>
            <person name="Pitluck S."/>
            <person name="Chertkov O."/>
            <person name="Brettin T."/>
            <person name="Bruce D."/>
            <person name="Han C."/>
            <person name="Schmutz J."/>
            <person name="Larimer F."/>
            <person name="Land M."/>
            <person name="Hauser L."/>
            <person name="Kyrpides N."/>
            <person name="Mikhailova N."/>
            <person name="Shelobolina E."/>
            <person name="Aklujkar M."/>
            <person name="Lovley D."/>
            <person name="Richardson P."/>
        </authorList>
    </citation>
    <scope>NUCLEOTIDE SEQUENCE [LARGE SCALE GENOMIC DNA]</scope>
    <source>
        <strain evidence="4">ATCC BAA-1134 / JCM 13001 / Rf4</strain>
    </source>
</reference>
<sequence>MKKIMLLCMGLFLTACAPNHSFVFLDQTAVDQGTGLVWSKNANLPGKPLLWKADDNVYSFVQKLNSDNYAGYADWRVPTKDEMAELIAYAKSLGYDKNKLETWPFQKLRQLGFIDVRDYDYWTSTRRSPEELWVADLASGQILPKSEAKPYYLWPVRGGNRSK</sequence>
<dbReference type="STRING" id="351605.Gura_3946"/>
<gene>
    <name evidence="3" type="ordered locus">Gura_3946</name>
</gene>